<dbReference type="InterPro" id="IPR002828">
    <property type="entry name" value="SurE-like_Pase/nucleotidase"/>
</dbReference>
<dbReference type="EMBL" id="CAICTM010000829">
    <property type="protein sequence ID" value="CAB9517091.1"/>
    <property type="molecule type" value="Genomic_DNA"/>
</dbReference>
<gene>
    <name evidence="8" type="ORF">SEMRO_830_G208220.1</name>
</gene>
<feature type="domain" description="Survival protein SurE-like phosphatase/nucleotidase" evidence="7">
    <location>
        <begin position="19"/>
        <end position="204"/>
    </location>
</feature>
<name>A0A9N8HKD6_9STRA</name>
<dbReference type="InterPro" id="IPR030048">
    <property type="entry name" value="SurE"/>
</dbReference>
<feature type="chain" id="PRO_5040319830" evidence="6">
    <location>
        <begin position="17"/>
        <end position="298"/>
    </location>
</feature>
<dbReference type="GO" id="GO:0008253">
    <property type="term" value="F:5'-nucleotidase activity"/>
    <property type="evidence" value="ECO:0007669"/>
    <property type="project" value="TreeGrafter"/>
</dbReference>
<keyword evidence="4" id="KW-0547">Nucleotide-binding</keyword>
<organism evidence="8 9">
    <name type="scientific">Seminavis robusta</name>
    <dbReference type="NCBI Taxonomy" id="568900"/>
    <lineage>
        <taxon>Eukaryota</taxon>
        <taxon>Sar</taxon>
        <taxon>Stramenopiles</taxon>
        <taxon>Ochrophyta</taxon>
        <taxon>Bacillariophyta</taxon>
        <taxon>Bacillariophyceae</taxon>
        <taxon>Bacillariophycidae</taxon>
        <taxon>Naviculales</taxon>
        <taxon>Naviculaceae</taxon>
        <taxon>Seminavis</taxon>
    </lineage>
</organism>
<evidence type="ECO:0000256" key="2">
    <source>
        <dbReference type="ARBA" id="ARBA00022490"/>
    </source>
</evidence>
<dbReference type="AlphaFoldDB" id="A0A9N8HKD6"/>
<keyword evidence="5" id="KW-0378">Hydrolase</keyword>
<evidence type="ECO:0000256" key="4">
    <source>
        <dbReference type="ARBA" id="ARBA00022741"/>
    </source>
</evidence>
<dbReference type="OrthoDB" id="202825at2759"/>
<evidence type="ECO:0000256" key="5">
    <source>
        <dbReference type="ARBA" id="ARBA00022801"/>
    </source>
</evidence>
<keyword evidence="3" id="KW-0479">Metal-binding</keyword>
<dbReference type="GO" id="GO:0000166">
    <property type="term" value="F:nucleotide binding"/>
    <property type="evidence" value="ECO:0007669"/>
    <property type="project" value="UniProtKB-KW"/>
</dbReference>
<proteinExistence type="inferred from homology"/>
<dbReference type="PANTHER" id="PTHR30457:SF12">
    <property type="entry name" value="5'_3'-NUCLEOTIDASE SURE"/>
    <property type="match status" value="1"/>
</dbReference>
<evidence type="ECO:0000313" key="9">
    <source>
        <dbReference type="Proteomes" id="UP001153069"/>
    </source>
</evidence>
<keyword evidence="9" id="KW-1185">Reference proteome</keyword>
<dbReference type="GO" id="GO:0004309">
    <property type="term" value="F:exopolyphosphatase activity"/>
    <property type="evidence" value="ECO:0007669"/>
    <property type="project" value="TreeGrafter"/>
</dbReference>
<reference evidence="8" key="1">
    <citation type="submission" date="2020-06" db="EMBL/GenBank/DDBJ databases">
        <authorList>
            <consortium name="Plant Systems Biology data submission"/>
        </authorList>
    </citation>
    <scope>NUCLEOTIDE SEQUENCE</scope>
    <source>
        <strain evidence="8">D6</strain>
    </source>
</reference>
<evidence type="ECO:0000256" key="3">
    <source>
        <dbReference type="ARBA" id="ARBA00022723"/>
    </source>
</evidence>
<sequence length="298" mass="32550">MMRALIFFVLVQSSLALKILLTNEAGIEDEGLTILRDALLERGHHVWTFAPKDDMTGMGAALSMPNVKVKAHGKAEEKMWEVDGTPATAVLVGVSKMTQKNSETHKPMPDPDLIISGINVGYASGPMDIHSGAVSSVLTALGKDIPAFCILTNLAQDIDKLEHFEHASVFVSHLVDVLVEQMVVFPIGVGLKIGYPAKLPKDIPQVILAGYGHYNPFSYGYYEDPDRKGVFRIGPAPSAQKFHEDSDAHLVEAGNIGVLAISNDVSLHKLDDNAYFVDDIAHVLAETDSRWERHEKSE</sequence>
<dbReference type="Proteomes" id="UP001153069">
    <property type="component" value="Unassembled WGS sequence"/>
</dbReference>
<dbReference type="GO" id="GO:0046872">
    <property type="term" value="F:metal ion binding"/>
    <property type="evidence" value="ECO:0007669"/>
    <property type="project" value="UniProtKB-KW"/>
</dbReference>
<protein>
    <submittedName>
        <fullName evidence="8">5'-nucleotidase SurE</fullName>
    </submittedName>
</protein>
<dbReference type="InterPro" id="IPR036523">
    <property type="entry name" value="SurE-like_sf"/>
</dbReference>
<evidence type="ECO:0000256" key="1">
    <source>
        <dbReference type="ARBA" id="ARBA00011062"/>
    </source>
</evidence>
<evidence type="ECO:0000313" key="8">
    <source>
        <dbReference type="EMBL" id="CAB9517091.1"/>
    </source>
</evidence>
<feature type="signal peptide" evidence="6">
    <location>
        <begin position="1"/>
        <end position="16"/>
    </location>
</feature>
<comment type="caution">
    <text evidence="8">The sequence shown here is derived from an EMBL/GenBank/DDBJ whole genome shotgun (WGS) entry which is preliminary data.</text>
</comment>
<dbReference type="GO" id="GO:0008254">
    <property type="term" value="F:3'-nucleotidase activity"/>
    <property type="evidence" value="ECO:0007669"/>
    <property type="project" value="TreeGrafter"/>
</dbReference>
<dbReference type="Pfam" id="PF01975">
    <property type="entry name" value="SurE"/>
    <property type="match status" value="1"/>
</dbReference>
<evidence type="ECO:0000256" key="6">
    <source>
        <dbReference type="SAM" id="SignalP"/>
    </source>
</evidence>
<evidence type="ECO:0000259" key="7">
    <source>
        <dbReference type="Pfam" id="PF01975"/>
    </source>
</evidence>
<comment type="similarity">
    <text evidence="1">Belongs to the SurE nucleotidase family.</text>
</comment>
<dbReference type="PANTHER" id="PTHR30457">
    <property type="entry name" value="5'-NUCLEOTIDASE SURE"/>
    <property type="match status" value="1"/>
</dbReference>
<dbReference type="SUPFAM" id="SSF64167">
    <property type="entry name" value="SurE-like"/>
    <property type="match status" value="1"/>
</dbReference>
<keyword evidence="2" id="KW-0963">Cytoplasm</keyword>
<dbReference type="Gene3D" id="3.40.1210.10">
    <property type="entry name" value="Survival protein SurE-like phosphatase/nucleotidase"/>
    <property type="match status" value="1"/>
</dbReference>
<keyword evidence="6" id="KW-0732">Signal</keyword>
<accession>A0A9N8HKD6</accession>